<evidence type="ECO:0000313" key="4">
    <source>
        <dbReference type="Proteomes" id="UP000242447"/>
    </source>
</evidence>
<dbReference type="Proteomes" id="UP000242447">
    <property type="component" value="Chromosome"/>
</dbReference>
<dbReference type="RefSeq" id="WP_157115662.1">
    <property type="nucleotide sequence ID" value="NZ_CP019937.1"/>
</dbReference>
<feature type="transmembrane region" description="Helical" evidence="2">
    <location>
        <begin position="39"/>
        <end position="56"/>
    </location>
</feature>
<dbReference type="InterPro" id="IPR018770">
    <property type="entry name" value="ChloroindolylP_hydrolase"/>
</dbReference>
<evidence type="ECO:0000313" key="3">
    <source>
        <dbReference type="EMBL" id="ARO15080.1"/>
    </source>
</evidence>
<keyword evidence="2" id="KW-0812">Transmembrane</keyword>
<evidence type="ECO:0000256" key="2">
    <source>
        <dbReference type="SAM" id="Phobius"/>
    </source>
</evidence>
<protein>
    <recommendedName>
        <fullName evidence="5">5-bromo-4-chloroindolyl phosphate hydrolysis protein</fullName>
    </recommendedName>
</protein>
<feature type="region of interest" description="Disordered" evidence="1">
    <location>
        <begin position="1"/>
        <end position="20"/>
    </location>
</feature>
<dbReference type="AlphaFoldDB" id="A0A1W6P179"/>
<dbReference type="OrthoDB" id="7375296at2"/>
<feature type="transmembrane region" description="Helical" evidence="2">
    <location>
        <begin position="129"/>
        <end position="148"/>
    </location>
</feature>
<keyword evidence="2" id="KW-1133">Transmembrane helix</keyword>
<name>A0A1W6P179_9RHOB</name>
<dbReference type="Pfam" id="PF10112">
    <property type="entry name" value="Halogen_Hydrol"/>
    <property type="match status" value="1"/>
</dbReference>
<organism evidence="3 4">
    <name type="scientific">Ketogulonicigenium robustum</name>
    <dbReference type="NCBI Taxonomy" id="92947"/>
    <lineage>
        <taxon>Bacteria</taxon>
        <taxon>Pseudomonadati</taxon>
        <taxon>Pseudomonadota</taxon>
        <taxon>Alphaproteobacteria</taxon>
        <taxon>Rhodobacterales</taxon>
        <taxon>Roseobacteraceae</taxon>
        <taxon>Ketogulonicigenium</taxon>
    </lineage>
</organism>
<evidence type="ECO:0008006" key="5">
    <source>
        <dbReference type="Google" id="ProtNLM"/>
    </source>
</evidence>
<evidence type="ECO:0000256" key="1">
    <source>
        <dbReference type="SAM" id="MobiDB-lite"/>
    </source>
</evidence>
<feature type="transmembrane region" description="Helical" evidence="2">
    <location>
        <begin position="62"/>
        <end position="82"/>
    </location>
</feature>
<feature type="transmembrane region" description="Helical" evidence="2">
    <location>
        <begin position="103"/>
        <end position="123"/>
    </location>
</feature>
<gene>
    <name evidence="3" type="ORF">BVG79_01736</name>
</gene>
<dbReference type="KEGG" id="kro:BVG79_01736"/>
<keyword evidence="4" id="KW-1185">Reference proteome</keyword>
<keyword evidence="2" id="KW-0472">Membrane</keyword>
<reference evidence="3 4" key="1">
    <citation type="submission" date="2017-02" db="EMBL/GenBank/DDBJ databases">
        <title>Ketogulonicigenium robustum SPU B003 Genome sequencing and assembly.</title>
        <authorList>
            <person name="Li Y."/>
            <person name="Liu L."/>
            <person name="Wang C."/>
            <person name="Zhang M."/>
            <person name="Zhang T."/>
            <person name="Zhang Y."/>
        </authorList>
    </citation>
    <scope>NUCLEOTIDE SEQUENCE [LARGE SCALE GENOMIC DNA]</scope>
    <source>
        <strain evidence="3 4">SPU_B003</strain>
    </source>
</reference>
<accession>A0A1W6P179</accession>
<dbReference type="EMBL" id="CP019937">
    <property type="protein sequence ID" value="ARO15080.1"/>
    <property type="molecule type" value="Genomic_DNA"/>
</dbReference>
<sequence>MAREYGGKYSPTPHDDDKIPGAKAALRDARAETRRVDKAGARANVLFIPAFIVAILSLGRGALGMAAGLSGAAFILLAAWLMREGLRAEAAYDARTIARRPAIPRKIMAAVGFGLGTALMAISAGTAPVFGVVYGVIASVLTLGAFGVDPLRDKRAEGIDAFQQNRVARIVDEAESYLGVMQGQITTLNDRALTAKVEGVALSARRMIRTVEEDPRDLTAARKFLGVYLMGARDATVKFVDLYRRTRDTTARTDYETLLDDLQTQFTASTTRMLSDGRADMDIEIKVLRERLQREGIPTE</sequence>
<dbReference type="STRING" id="92947.BVG79_01736"/>
<proteinExistence type="predicted"/>